<sequence length="185" mass="20698">MKKAVFIDKDGTLIQNIPYNVNTTRISLLPTVGPSLRRLKDAGYLLILVTNQAGVAYGYFKEAMLIHVFNRINQLLSEENVMIDGFYYCPHHPDARIGAYKKKCNCRKPGPGMLTDAAANYGIDLKGSWMIGDILDDVEAGNKCGCRSILVDNGNETEWLLDHWRQPTLIVSSFDEAASFILKNK</sequence>
<dbReference type="NCBIfam" id="TIGR01656">
    <property type="entry name" value="Histidinol-ppas"/>
    <property type="match status" value="1"/>
</dbReference>
<feature type="binding site" evidence="10">
    <location>
        <position position="8"/>
    </location>
    <ligand>
        <name>Mg(2+)</name>
        <dbReference type="ChEBI" id="CHEBI:18420"/>
    </ligand>
</feature>
<feature type="active site" description="Nucleophile" evidence="8">
    <location>
        <position position="8"/>
    </location>
</feature>
<feature type="binding site" evidence="10">
    <location>
        <position position="104"/>
    </location>
    <ligand>
        <name>Zn(2+)</name>
        <dbReference type="ChEBI" id="CHEBI:29105"/>
    </ligand>
</feature>
<dbReference type="Proteomes" id="UP000199656">
    <property type="component" value="Unassembled WGS sequence"/>
</dbReference>
<dbReference type="GO" id="GO:0016791">
    <property type="term" value="F:phosphatase activity"/>
    <property type="evidence" value="ECO:0007669"/>
    <property type="project" value="InterPro"/>
</dbReference>
<dbReference type="InterPro" id="IPR023214">
    <property type="entry name" value="HAD_sf"/>
</dbReference>
<evidence type="ECO:0000313" key="12">
    <source>
        <dbReference type="Proteomes" id="UP000199656"/>
    </source>
</evidence>
<evidence type="ECO:0000256" key="6">
    <source>
        <dbReference type="ARBA" id="ARBA00031828"/>
    </source>
</evidence>
<dbReference type="STRING" id="408074.SAMN05660909_03798"/>
<evidence type="ECO:0000256" key="4">
    <source>
        <dbReference type="ARBA" id="ARBA00022801"/>
    </source>
</evidence>
<keyword evidence="10" id="KW-0862">Zinc</keyword>
<evidence type="ECO:0000256" key="5">
    <source>
        <dbReference type="ARBA" id="ARBA00023277"/>
    </source>
</evidence>
<name>A0A1H4ELK3_9BACT</name>
<evidence type="ECO:0000256" key="8">
    <source>
        <dbReference type="PIRSR" id="PIRSR004682-1"/>
    </source>
</evidence>
<dbReference type="GO" id="GO:0005975">
    <property type="term" value="P:carbohydrate metabolic process"/>
    <property type="evidence" value="ECO:0007669"/>
    <property type="project" value="InterPro"/>
</dbReference>
<dbReference type="InterPro" id="IPR004446">
    <property type="entry name" value="Heptose_bisP_phosphatase"/>
</dbReference>
<keyword evidence="10" id="KW-0460">Magnesium</keyword>
<dbReference type="GO" id="GO:0005737">
    <property type="term" value="C:cytoplasm"/>
    <property type="evidence" value="ECO:0007669"/>
    <property type="project" value="UniProtKB-SubCell"/>
</dbReference>
<gene>
    <name evidence="11" type="ORF">SAMN05660909_03798</name>
</gene>
<evidence type="ECO:0000313" key="11">
    <source>
        <dbReference type="EMBL" id="SEA85719.1"/>
    </source>
</evidence>
<reference evidence="12" key="1">
    <citation type="submission" date="2016-10" db="EMBL/GenBank/DDBJ databases">
        <authorList>
            <person name="Varghese N."/>
            <person name="Submissions S."/>
        </authorList>
    </citation>
    <scope>NUCLEOTIDE SEQUENCE [LARGE SCALE GENOMIC DNA]</scope>
    <source>
        <strain evidence="12">DSM 23920</strain>
    </source>
</reference>
<feature type="binding site" evidence="10">
    <location>
        <position position="133"/>
    </location>
    <ligand>
        <name>Mg(2+)</name>
        <dbReference type="ChEBI" id="CHEBI:18420"/>
    </ligand>
</feature>
<dbReference type="GO" id="GO:0046872">
    <property type="term" value="F:metal ion binding"/>
    <property type="evidence" value="ECO:0007669"/>
    <property type="project" value="UniProtKB-KW"/>
</dbReference>
<evidence type="ECO:0000256" key="7">
    <source>
        <dbReference type="PIRNR" id="PIRNR004682"/>
    </source>
</evidence>
<feature type="binding site" evidence="10">
    <location>
        <position position="106"/>
    </location>
    <ligand>
        <name>Zn(2+)</name>
        <dbReference type="ChEBI" id="CHEBI:29105"/>
    </ligand>
</feature>
<feature type="binding site" evidence="10">
    <location>
        <position position="10"/>
    </location>
    <ligand>
        <name>Mg(2+)</name>
        <dbReference type="ChEBI" id="CHEBI:18420"/>
    </ligand>
</feature>
<feature type="site" description="Stabilizes the phosphoryl group" evidence="9">
    <location>
        <position position="50"/>
    </location>
</feature>
<feature type="site" description="Stabilizes the phosphoryl group" evidence="9">
    <location>
        <position position="108"/>
    </location>
</feature>
<feature type="binding site" evidence="10">
    <location>
        <position position="91"/>
    </location>
    <ligand>
        <name>Zn(2+)</name>
        <dbReference type="ChEBI" id="CHEBI:29105"/>
    </ligand>
</feature>
<evidence type="ECO:0000256" key="3">
    <source>
        <dbReference type="ARBA" id="ARBA00022723"/>
    </source>
</evidence>
<dbReference type="PANTHER" id="PTHR42891:SF1">
    <property type="entry name" value="D-GLYCERO-BETA-D-MANNO-HEPTOSE-1,7-BISPHOSPHATE 7-PHOSPHATASE"/>
    <property type="match status" value="1"/>
</dbReference>
<dbReference type="PIRSF" id="PIRSF004682">
    <property type="entry name" value="GmhB"/>
    <property type="match status" value="1"/>
</dbReference>
<comment type="similarity">
    <text evidence="7">Belongs to the gmhB family.</text>
</comment>
<evidence type="ECO:0000256" key="9">
    <source>
        <dbReference type="PIRSR" id="PIRSR004682-3"/>
    </source>
</evidence>
<dbReference type="PANTHER" id="PTHR42891">
    <property type="entry name" value="D-GLYCERO-BETA-D-MANNO-HEPTOSE-1,7-BISPHOSPHATE 7-PHOSPHATASE"/>
    <property type="match status" value="1"/>
</dbReference>
<feature type="site" description="Contributes to substrate recognition" evidence="9">
    <location>
        <position position="107"/>
    </location>
</feature>
<dbReference type="Pfam" id="PF13242">
    <property type="entry name" value="Hydrolase_like"/>
    <property type="match status" value="1"/>
</dbReference>
<keyword evidence="3 10" id="KW-0479">Metal-binding</keyword>
<evidence type="ECO:0000256" key="1">
    <source>
        <dbReference type="ARBA" id="ARBA00004496"/>
    </source>
</evidence>
<comment type="cofactor">
    <cofactor evidence="10">
        <name>Mg(2+)</name>
        <dbReference type="ChEBI" id="CHEBI:18420"/>
    </cofactor>
</comment>
<protein>
    <recommendedName>
        <fullName evidence="6 7">D,D-heptose 1,7-bisphosphate phosphatase</fullName>
        <ecNumber evidence="7">3.1.3.-</ecNumber>
    </recommendedName>
</protein>
<dbReference type="SUPFAM" id="SSF56784">
    <property type="entry name" value="HAD-like"/>
    <property type="match status" value="1"/>
</dbReference>
<feature type="active site" description="Proton donor" evidence="8">
    <location>
        <position position="10"/>
    </location>
</feature>
<evidence type="ECO:0000256" key="10">
    <source>
        <dbReference type="PIRSR" id="PIRSR004682-4"/>
    </source>
</evidence>
<dbReference type="NCBIfam" id="TIGR01662">
    <property type="entry name" value="HAD-SF-IIIA"/>
    <property type="match status" value="1"/>
</dbReference>
<dbReference type="EMBL" id="FNRL01000019">
    <property type="protein sequence ID" value="SEA85719.1"/>
    <property type="molecule type" value="Genomic_DNA"/>
</dbReference>
<evidence type="ECO:0000256" key="2">
    <source>
        <dbReference type="ARBA" id="ARBA00022490"/>
    </source>
</evidence>
<dbReference type="Gene3D" id="3.40.50.1000">
    <property type="entry name" value="HAD superfamily/HAD-like"/>
    <property type="match status" value="1"/>
</dbReference>
<dbReference type="RefSeq" id="WP_089763508.1">
    <property type="nucleotide sequence ID" value="NZ_BKAT01000032.1"/>
</dbReference>
<dbReference type="CDD" id="cd07503">
    <property type="entry name" value="HAD_HisB-N"/>
    <property type="match status" value="1"/>
</dbReference>
<comment type="subcellular location">
    <subcellularLocation>
        <location evidence="1 7">Cytoplasm</location>
    </subcellularLocation>
</comment>
<keyword evidence="12" id="KW-1185">Reference proteome</keyword>
<keyword evidence="4 7" id="KW-0378">Hydrolase</keyword>
<keyword evidence="2 7" id="KW-0963">Cytoplasm</keyword>
<dbReference type="OrthoDB" id="9813880at2"/>
<dbReference type="InterPro" id="IPR036412">
    <property type="entry name" value="HAD-like_sf"/>
</dbReference>
<feature type="binding site" evidence="10">
    <location>
        <position position="89"/>
    </location>
    <ligand>
        <name>Zn(2+)</name>
        <dbReference type="ChEBI" id="CHEBI:29105"/>
    </ligand>
</feature>
<dbReference type="AlphaFoldDB" id="A0A1H4ELK3"/>
<accession>A0A1H4ELK3</accession>
<dbReference type="InterPro" id="IPR006549">
    <property type="entry name" value="HAD-SF_hydro_IIIA"/>
</dbReference>
<keyword evidence="5 7" id="KW-0119">Carbohydrate metabolism</keyword>
<dbReference type="InterPro" id="IPR006543">
    <property type="entry name" value="Histidinol-phos"/>
</dbReference>
<dbReference type="EC" id="3.1.3.-" evidence="7"/>
<comment type="cofactor">
    <cofactor evidence="10">
        <name>Zn(2+)</name>
        <dbReference type="ChEBI" id="CHEBI:29105"/>
    </cofactor>
</comment>
<proteinExistence type="inferred from homology"/>
<organism evidence="11 12">
    <name type="scientific">Chitinophaga terrae</name>
    <name type="common">ex Kim and Jung 2007</name>
    <dbReference type="NCBI Taxonomy" id="408074"/>
    <lineage>
        <taxon>Bacteria</taxon>
        <taxon>Pseudomonadati</taxon>
        <taxon>Bacteroidota</taxon>
        <taxon>Chitinophagia</taxon>
        <taxon>Chitinophagales</taxon>
        <taxon>Chitinophagaceae</taxon>
        <taxon>Chitinophaga</taxon>
    </lineage>
</organism>